<keyword evidence="2" id="KW-1185">Reference proteome</keyword>
<protein>
    <submittedName>
        <fullName evidence="1">10444_t:CDS:1</fullName>
    </submittedName>
</protein>
<dbReference type="EMBL" id="CAJVPU010006607">
    <property type="protein sequence ID" value="CAG8562808.1"/>
    <property type="molecule type" value="Genomic_DNA"/>
</dbReference>
<reference evidence="1" key="1">
    <citation type="submission" date="2021-06" db="EMBL/GenBank/DDBJ databases">
        <authorList>
            <person name="Kallberg Y."/>
            <person name="Tangrot J."/>
            <person name="Rosling A."/>
        </authorList>
    </citation>
    <scope>NUCLEOTIDE SEQUENCE</scope>
    <source>
        <strain evidence="1">IL203A</strain>
    </source>
</reference>
<sequence>MCSALIAAFSGYGLFGLATQLGVKFLDKFAKVVDYRSTFRVIEFIWVAVGVAIHQYCQEKNISINDIYKEDNNILKVWYNFYQWAGYLKLHKLGIRMANFDLQMHSLMAFAPLFPATRKYRYTESVARFLSDLRSNPQFLQDLRSVPSVNLTQEGKSLAHDESLETYGVKFLKENLT</sequence>
<proteinExistence type="predicted"/>
<evidence type="ECO:0000313" key="1">
    <source>
        <dbReference type="EMBL" id="CAG8562808.1"/>
    </source>
</evidence>
<comment type="caution">
    <text evidence="1">The sequence shown here is derived from an EMBL/GenBank/DDBJ whole genome shotgun (WGS) entry which is preliminary data.</text>
</comment>
<evidence type="ECO:0000313" key="2">
    <source>
        <dbReference type="Proteomes" id="UP000789702"/>
    </source>
</evidence>
<gene>
    <name evidence="1" type="ORF">DHETER_LOCUS5723</name>
</gene>
<feature type="non-terminal residue" evidence="1">
    <location>
        <position position="177"/>
    </location>
</feature>
<dbReference type="Proteomes" id="UP000789702">
    <property type="component" value="Unassembled WGS sequence"/>
</dbReference>
<name>A0ACA9M684_9GLOM</name>
<accession>A0ACA9M684</accession>
<organism evidence="1 2">
    <name type="scientific">Dentiscutata heterogama</name>
    <dbReference type="NCBI Taxonomy" id="1316150"/>
    <lineage>
        <taxon>Eukaryota</taxon>
        <taxon>Fungi</taxon>
        <taxon>Fungi incertae sedis</taxon>
        <taxon>Mucoromycota</taxon>
        <taxon>Glomeromycotina</taxon>
        <taxon>Glomeromycetes</taxon>
        <taxon>Diversisporales</taxon>
        <taxon>Gigasporaceae</taxon>
        <taxon>Dentiscutata</taxon>
    </lineage>
</organism>